<evidence type="ECO:0000313" key="5">
    <source>
        <dbReference type="Proteomes" id="UP001145742"/>
    </source>
</evidence>
<evidence type="ECO:0000256" key="1">
    <source>
        <dbReference type="SAM" id="MobiDB-lite"/>
    </source>
</evidence>
<comment type="caution">
    <text evidence="4">The sequence shown here is derived from an EMBL/GenBank/DDBJ whole genome shotgun (WGS) entry which is preliminary data.</text>
</comment>
<organism evidence="4 5">
    <name type="scientific">Willisornis vidua</name>
    <name type="common">Xingu scale-backed antbird</name>
    <dbReference type="NCBI Taxonomy" id="1566151"/>
    <lineage>
        <taxon>Eukaryota</taxon>
        <taxon>Metazoa</taxon>
        <taxon>Chordata</taxon>
        <taxon>Craniata</taxon>
        <taxon>Vertebrata</taxon>
        <taxon>Euteleostomi</taxon>
        <taxon>Archelosauria</taxon>
        <taxon>Archosauria</taxon>
        <taxon>Dinosauria</taxon>
        <taxon>Saurischia</taxon>
        <taxon>Theropoda</taxon>
        <taxon>Coelurosauria</taxon>
        <taxon>Aves</taxon>
        <taxon>Neognathae</taxon>
        <taxon>Neoaves</taxon>
        <taxon>Telluraves</taxon>
        <taxon>Australaves</taxon>
        <taxon>Passeriformes</taxon>
        <taxon>Thamnophilidae</taxon>
        <taxon>Willisornis</taxon>
    </lineage>
</organism>
<sequence length="119" mass="12501">MPAVWLLLLALGLLGQPGGCRCPGGAPHVLPTHSGRNETLEGAGAARAPDVVVLVAMGGWLGAVLVYVGRFVRRSRAETRLHLEYLRALPCAPPGHWGQEEQPLSTFLGGSTRSKVGKG</sequence>
<keyword evidence="2" id="KW-1133">Transmembrane helix</keyword>
<keyword evidence="2" id="KW-0472">Membrane</keyword>
<dbReference type="Proteomes" id="UP001145742">
    <property type="component" value="Unassembled WGS sequence"/>
</dbReference>
<accession>A0ABQ9DQF5</accession>
<feature type="region of interest" description="Disordered" evidence="1">
    <location>
        <begin position="100"/>
        <end position="119"/>
    </location>
</feature>
<feature type="chain" id="PRO_5046615582" evidence="3">
    <location>
        <begin position="21"/>
        <end position="119"/>
    </location>
</feature>
<gene>
    <name evidence="4" type="ORF">WISP_14133</name>
</gene>
<keyword evidence="3" id="KW-0732">Signal</keyword>
<evidence type="ECO:0000256" key="3">
    <source>
        <dbReference type="SAM" id="SignalP"/>
    </source>
</evidence>
<feature type="signal peptide" evidence="3">
    <location>
        <begin position="1"/>
        <end position="20"/>
    </location>
</feature>
<evidence type="ECO:0000313" key="4">
    <source>
        <dbReference type="EMBL" id="KAJ7426641.1"/>
    </source>
</evidence>
<dbReference type="EMBL" id="WHWB01032177">
    <property type="protein sequence ID" value="KAJ7426641.1"/>
    <property type="molecule type" value="Genomic_DNA"/>
</dbReference>
<name>A0ABQ9DQF5_9PASS</name>
<reference evidence="4" key="1">
    <citation type="submission" date="2019-10" db="EMBL/GenBank/DDBJ databases">
        <authorList>
            <person name="Soares A.E.R."/>
            <person name="Aleixo A."/>
            <person name="Schneider P."/>
            <person name="Miyaki C.Y."/>
            <person name="Schneider M.P."/>
            <person name="Mello C."/>
            <person name="Vasconcelos A.T.R."/>
        </authorList>
    </citation>
    <scope>NUCLEOTIDE SEQUENCE</scope>
    <source>
        <tissue evidence="4">Muscle</tissue>
    </source>
</reference>
<feature type="transmembrane region" description="Helical" evidence="2">
    <location>
        <begin position="51"/>
        <end position="72"/>
    </location>
</feature>
<evidence type="ECO:0000256" key="2">
    <source>
        <dbReference type="SAM" id="Phobius"/>
    </source>
</evidence>
<feature type="compositionally biased region" description="Polar residues" evidence="1">
    <location>
        <begin position="102"/>
        <end position="119"/>
    </location>
</feature>
<protein>
    <submittedName>
        <fullName evidence="4">Uncharacterized protein</fullName>
    </submittedName>
</protein>
<keyword evidence="5" id="KW-1185">Reference proteome</keyword>
<keyword evidence="2" id="KW-0812">Transmembrane</keyword>
<proteinExistence type="predicted"/>